<reference evidence="4 5" key="1">
    <citation type="submission" date="2023-12" db="EMBL/GenBank/DDBJ databases">
        <title>A high-quality genome assembly for Dillenia turbinata (Dilleniales).</title>
        <authorList>
            <person name="Chanderbali A."/>
        </authorList>
    </citation>
    <scope>NUCLEOTIDE SEQUENCE [LARGE SCALE GENOMIC DNA]</scope>
    <source>
        <strain evidence="4">LSX21</strain>
        <tissue evidence="4">Leaf</tissue>
    </source>
</reference>
<keyword evidence="2" id="KW-0833">Ubl conjugation pathway</keyword>
<feature type="domain" description="F-box" evidence="3">
    <location>
        <begin position="41"/>
        <end position="87"/>
    </location>
</feature>
<dbReference type="Gene3D" id="2.120.10.80">
    <property type="entry name" value="Kelch-type beta propeller"/>
    <property type="match status" value="1"/>
</dbReference>
<gene>
    <name evidence="4" type="ORF">RJ641_001351</name>
</gene>
<dbReference type="FunFam" id="1.20.1280.50:FF:000030">
    <property type="entry name" value="F-box/kelch-repeat protein At3g61590"/>
    <property type="match status" value="1"/>
</dbReference>
<keyword evidence="5" id="KW-1185">Reference proteome</keyword>
<dbReference type="CDD" id="cd22157">
    <property type="entry name" value="F-box_AtFBW1-like"/>
    <property type="match status" value="1"/>
</dbReference>
<dbReference type="SUPFAM" id="SSF50965">
    <property type="entry name" value="Galactose oxidase, central domain"/>
    <property type="match status" value="1"/>
</dbReference>
<comment type="caution">
    <text evidence="4">The sequence shown here is derived from an EMBL/GenBank/DDBJ whole genome shotgun (WGS) entry which is preliminary data.</text>
</comment>
<dbReference type="PANTHER" id="PTHR10706:SF130">
    <property type="entry name" value="F-BOX ONLY PROTEIN 31"/>
    <property type="match status" value="1"/>
</dbReference>
<evidence type="ECO:0000313" key="5">
    <source>
        <dbReference type="Proteomes" id="UP001370490"/>
    </source>
</evidence>
<name>A0AAN8WJV7_9MAGN</name>
<dbReference type="InterPro" id="IPR011043">
    <property type="entry name" value="Gal_Oxase/kelch_b-propeller"/>
</dbReference>
<dbReference type="InterPro" id="IPR015915">
    <property type="entry name" value="Kelch-typ_b-propeller"/>
</dbReference>
<dbReference type="Proteomes" id="UP001370490">
    <property type="component" value="Unassembled WGS sequence"/>
</dbReference>
<dbReference type="Pfam" id="PF00646">
    <property type="entry name" value="F-box"/>
    <property type="match status" value="1"/>
</dbReference>
<dbReference type="InterPro" id="IPR036047">
    <property type="entry name" value="F-box-like_dom_sf"/>
</dbReference>
<evidence type="ECO:0000259" key="3">
    <source>
        <dbReference type="PROSITE" id="PS50181"/>
    </source>
</evidence>
<comment type="pathway">
    <text evidence="1">Protein modification; protein ubiquitination.</text>
</comment>
<dbReference type="EMBL" id="JBAMMX010000001">
    <property type="protein sequence ID" value="KAK6947878.1"/>
    <property type="molecule type" value="Genomic_DNA"/>
</dbReference>
<dbReference type="SUPFAM" id="SSF81383">
    <property type="entry name" value="F-box domain"/>
    <property type="match status" value="1"/>
</dbReference>
<dbReference type="InterPro" id="IPR045048">
    <property type="entry name" value="FBXO31/39"/>
</dbReference>
<dbReference type="PANTHER" id="PTHR10706">
    <property type="entry name" value="F-BOX FAMILY PROTEIN"/>
    <property type="match status" value="1"/>
</dbReference>
<dbReference type="Gene3D" id="1.20.1280.50">
    <property type="match status" value="1"/>
</dbReference>
<sequence>MEWDNSWTLYEYDDSNDRSREFDSYIVLNANDEDQGENNLVSINSVLPDELLERILACLPMVSIFRVCVVCRRWKEIVQSRRFLHNMLIYPKKPWYFMFTSTDEQPTGYLHDPMIPKWYSFEIPNIRTGSCLVSSSCGLVCFMDNNNGVELYVCNPMTKGGKMIVKPPGFKVPDYCTLAMSADYSLNSYIIAVVRSNLNPSNIVQWDFLVQVYDSQLSRWLPPLIEHMDGWRGGAESVICDGVLYLLVCKTTGNAPPGTSHGLVTYDLSKGLSSGMGSFIHVPCWLTCGRLMNLNNKLVLVGGIGRQDRMGVIKGIGIWTLNGEKWEEISRMPPKYFQGFGELDDVFASTGHDDTIFIQSYGSPALLMFQLSSNEWKWSQKCPVIKRFPLHLFTGFCFQPRLDIVP</sequence>
<organism evidence="4 5">
    <name type="scientific">Dillenia turbinata</name>
    <dbReference type="NCBI Taxonomy" id="194707"/>
    <lineage>
        <taxon>Eukaryota</taxon>
        <taxon>Viridiplantae</taxon>
        <taxon>Streptophyta</taxon>
        <taxon>Embryophyta</taxon>
        <taxon>Tracheophyta</taxon>
        <taxon>Spermatophyta</taxon>
        <taxon>Magnoliopsida</taxon>
        <taxon>eudicotyledons</taxon>
        <taxon>Gunneridae</taxon>
        <taxon>Pentapetalae</taxon>
        <taxon>Dilleniales</taxon>
        <taxon>Dilleniaceae</taxon>
        <taxon>Dillenia</taxon>
    </lineage>
</organism>
<dbReference type="AlphaFoldDB" id="A0AAN8WJV7"/>
<dbReference type="SMART" id="SM00256">
    <property type="entry name" value="FBOX"/>
    <property type="match status" value="1"/>
</dbReference>
<dbReference type="PROSITE" id="PS50181">
    <property type="entry name" value="FBOX"/>
    <property type="match status" value="1"/>
</dbReference>
<evidence type="ECO:0000256" key="1">
    <source>
        <dbReference type="ARBA" id="ARBA00004906"/>
    </source>
</evidence>
<dbReference type="InterPro" id="IPR001810">
    <property type="entry name" value="F-box_dom"/>
</dbReference>
<evidence type="ECO:0000256" key="2">
    <source>
        <dbReference type="ARBA" id="ARBA00022786"/>
    </source>
</evidence>
<protein>
    <submittedName>
        <fullName evidence="4">F-box domain</fullName>
    </submittedName>
</protein>
<accession>A0AAN8WJV7</accession>
<evidence type="ECO:0000313" key="4">
    <source>
        <dbReference type="EMBL" id="KAK6947878.1"/>
    </source>
</evidence>
<proteinExistence type="predicted"/>